<keyword evidence="2" id="KW-1185">Reference proteome</keyword>
<sequence>MAMFDENHPRQIQIAGRNVRCDSTEDRAMLMQAKSVEINPAFAATLTIGRLHMIKDACQKYSLGKHQRLVRLAIERYER</sequence>
<gene>
    <name evidence="1" type="ORF">PLANPX_1911</name>
</gene>
<dbReference type="EMBL" id="AP021861">
    <property type="protein sequence ID" value="BBO32299.1"/>
    <property type="molecule type" value="Genomic_DNA"/>
</dbReference>
<proteinExistence type="predicted"/>
<dbReference type="Proteomes" id="UP000326837">
    <property type="component" value="Chromosome"/>
</dbReference>
<dbReference type="RefSeq" id="WP_152098287.1">
    <property type="nucleotide sequence ID" value="NZ_AP021861.1"/>
</dbReference>
<reference evidence="2" key="1">
    <citation type="submission" date="2019-10" db="EMBL/GenBank/DDBJ databases">
        <title>Lacipirellula parvula gen. nov., sp. nov., representing a lineage of planctomycetes widespread in freshwater anoxic habitats, and description of the family Lacipirellulaceae.</title>
        <authorList>
            <person name="Dedysh S.N."/>
            <person name="Kulichevskaya I.S."/>
            <person name="Beletsky A.V."/>
            <person name="Rakitin A.L."/>
            <person name="Mardanov A.V."/>
            <person name="Ivanova A.A."/>
            <person name="Saltykova V.X."/>
            <person name="Rijpstra W.I.C."/>
            <person name="Sinninghe Damste J.S."/>
            <person name="Ravin N.V."/>
        </authorList>
    </citation>
    <scope>NUCLEOTIDE SEQUENCE [LARGE SCALE GENOMIC DNA]</scope>
    <source>
        <strain evidence="2">PX69</strain>
    </source>
</reference>
<evidence type="ECO:0000313" key="2">
    <source>
        <dbReference type="Proteomes" id="UP000326837"/>
    </source>
</evidence>
<name>A0A5K7XH67_9BACT</name>
<accession>A0A5K7XH67</accession>
<dbReference type="AlphaFoldDB" id="A0A5K7XH67"/>
<evidence type="ECO:0000313" key="1">
    <source>
        <dbReference type="EMBL" id="BBO32299.1"/>
    </source>
</evidence>
<protein>
    <submittedName>
        <fullName evidence="1">Uncharacterized protein</fullName>
    </submittedName>
</protein>
<dbReference type="KEGG" id="lpav:PLANPX_1911"/>
<organism evidence="1 2">
    <name type="scientific">Lacipirellula parvula</name>
    <dbReference type="NCBI Taxonomy" id="2650471"/>
    <lineage>
        <taxon>Bacteria</taxon>
        <taxon>Pseudomonadati</taxon>
        <taxon>Planctomycetota</taxon>
        <taxon>Planctomycetia</taxon>
        <taxon>Pirellulales</taxon>
        <taxon>Lacipirellulaceae</taxon>
        <taxon>Lacipirellula</taxon>
    </lineage>
</organism>